<dbReference type="RefSeq" id="WP_189517432.1">
    <property type="nucleotide sequence ID" value="NZ_BMXG01000033.1"/>
</dbReference>
<gene>
    <name evidence="3" type="ORF">GCM10007047_33480</name>
</gene>
<feature type="domain" description="Carbohydrate-binding" evidence="2">
    <location>
        <begin position="761"/>
        <end position="929"/>
    </location>
</feature>
<dbReference type="SUPFAM" id="SSF49344">
    <property type="entry name" value="CBD9-like"/>
    <property type="match status" value="1"/>
</dbReference>
<evidence type="ECO:0000256" key="1">
    <source>
        <dbReference type="SAM" id="SignalP"/>
    </source>
</evidence>
<feature type="signal peptide" evidence="1">
    <location>
        <begin position="1"/>
        <end position="22"/>
    </location>
</feature>
<dbReference type="AlphaFoldDB" id="A0A8J3DL65"/>
<evidence type="ECO:0000259" key="2">
    <source>
        <dbReference type="Pfam" id="PF06452"/>
    </source>
</evidence>
<accession>A0A8J3DL65</accession>
<protein>
    <recommendedName>
        <fullName evidence="2">Carbohydrate-binding domain-containing protein</fullName>
    </recommendedName>
</protein>
<dbReference type="Gene3D" id="2.60.40.1190">
    <property type="match status" value="1"/>
</dbReference>
<dbReference type="Pfam" id="PF06452">
    <property type="entry name" value="CBM9_1"/>
    <property type="match status" value="1"/>
</dbReference>
<keyword evidence="1" id="KW-0732">Signal</keyword>
<evidence type="ECO:0000313" key="4">
    <source>
        <dbReference type="Proteomes" id="UP000642829"/>
    </source>
</evidence>
<dbReference type="Proteomes" id="UP000642829">
    <property type="component" value="Unassembled WGS sequence"/>
</dbReference>
<dbReference type="Gene3D" id="3.20.20.80">
    <property type="entry name" value="Glycosidases"/>
    <property type="match status" value="1"/>
</dbReference>
<dbReference type="InterPro" id="IPR017853">
    <property type="entry name" value="GH"/>
</dbReference>
<dbReference type="GO" id="GO:0016052">
    <property type="term" value="P:carbohydrate catabolic process"/>
    <property type="evidence" value="ECO:0007669"/>
    <property type="project" value="InterPro"/>
</dbReference>
<comment type="caution">
    <text evidence="3">The sequence shown here is derived from an EMBL/GenBank/DDBJ whole genome shotgun (WGS) entry which is preliminary data.</text>
</comment>
<dbReference type="InterPro" id="IPR010502">
    <property type="entry name" value="Carb-bd_dom_fam9"/>
</dbReference>
<reference evidence="3" key="2">
    <citation type="submission" date="2020-09" db="EMBL/GenBank/DDBJ databases">
        <authorList>
            <person name="Sun Q."/>
            <person name="Kim S."/>
        </authorList>
    </citation>
    <scope>NUCLEOTIDE SEQUENCE</scope>
    <source>
        <strain evidence="3">KCTC 12870</strain>
    </source>
</reference>
<evidence type="ECO:0000313" key="3">
    <source>
        <dbReference type="EMBL" id="GHC13421.1"/>
    </source>
</evidence>
<sequence length="930" mass="103518">MKSTSLLLLTVLLFWAPCGGLADMLTLDAQGVTINAGAIGEYSIPAPIYISDDGQEHKPTSTLRDGELSVIYDDGFAISIRMSGNSEIKYEMIRMPERAASLKFITYIPINLNNAGKYSLGAMQGEFPGKHAGQFLAHGEADRLEIIHALGDGIRITTPSAYQQLQDNRTWNWNIFAWIYRYDFKRYPGQDSFVFRVEVIKPAQGSLHRDFLVDRYGQSTLKEWPGKITDDSQLQADVAAQAEALGSYEGPELDAFGGLAGSRELYGLNASGFFYVTTVENDRHVLVTPEGNLFFQLGVCGVVNTDDFTAVKGREKIYEWLPSSDNEKWKSAWRGNSPSWGVFSFQIVNWIRKYGKPYSFDEWSVQAIKRLRAWGFNSLGAFGPYTVAMREEGFPTVAFLPDGKKQGAIMLPEKIGAAEIADPFAPGFEAAIDEAYQKHIAPRANDPLVIGYFLGNEQHLENIPKHVVRYQASQSPAKARLMQLLQEEYVDIESFNAAWLPAKSFESFAEAAEFPLIIRSDAAAADMRAFLQLYLDAYYGSIRKIFKKHDPNHLLIGSRWTPHTANNRDVVSIAGKYLDVISVNYYTYQIEEGFFEKIYEWGQRPLLLSEWYFSATDHGLGAAKEVNDQAERGMAYRNYVEQAAATGVVVGSQWFIYTDQAITGRFFEGFNGEGNNTGLVDVTDRPYEPLVTAAALTHARIYEVLLGHEEAYAFDDPRFSGKGREATKYVAIPRSLEELTFELTTTGWPGRPAEPIGSSSIVLGTMEPGLSGAFRLCWDEGFLHLIIQVSDPTPALNHKPAAYAWAADCIELFIGSRNPDQEGSPLYSDRHILISASENPEIYIVDHPESSEGCRAILAKDVSGDGYMLRVELPWSALGITPNAGMEMLFDLAIDNSGDGETRTHQLVWNGTDKNSGDRGVWGRARLSNN</sequence>
<name>A0A8J3DL65_9BACT</name>
<dbReference type="GO" id="GO:0030246">
    <property type="term" value="F:carbohydrate binding"/>
    <property type="evidence" value="ECO:0007669"/>
    <property type="project" value="InterPro"/>
</dbReference>
<dbReference type="SUPFAM" id="SSF51445">
    <property type="entry name" value="(Trans)glycosidases"/>
    <property type="match status" value="1"/>
</dbReference>
<organism evidence="3 4">
    <name type="scientific">Cerasicoccus arenae</name>
    <dbReference type="NCBI Taxonomy" id="424488"/>
    <lineage>
        <taxon>Bacteria</taxon>
        <taxon>Pseudomonadati</taxon>
        <taxon>Verrucomicrobiota</taxon>
        <taxon>Opitutia</taxon>
        <taxon>Puniceicoccales</taxon>
        <taxon>Cerasicoccaceae</taxon>
        <taxon>Cerasicoccus</taxon>
    </lineage>
</organism>
<dbReference type="GO" id="GO:0004553">
    <property type="term" value="F:hydrolase activity, hydrolyzing O-glycosyl compounds"/>
    <property type="evidence" value="ECO:0007669"/>
    <property type="project" value="InterPro"/>
</dbReference>
<feature type="chain" id="PRO_5035266803" description="Carbohydrate-binding domain-containing protein" evidence="1">
    <location>
        <begin position="23"/>
        <end position="930"/>
    </location>
</feature>
<keyword evidence="4" id="KW-1185">Reference proteome</keyword>
<reference evidence="3" key="1">
    <citation type="journal article" date="2014" name="Int. J. Syst. Evol. Microbiol.">
        <title>Complete genome sequence of Corynebacterium casei LMG S-19264T (=DSM 44701T), isolated from a smear-ripened cheese.</title>
        <authorList>
            <consortium name="US DOE Joint Genome Institute (JGI-PGF)"/>
            <person name="Walter F."/>
            <person name="Albersmeier A."/>
            <person name="Kalinowski J."/>
            <person name="Ruckert C."/>
        </authorList>
    </citation>
    <scope>NUCLEOTIDE SEQUENCE</scope>
    <source>
        <strain evidence="3">KCTC 12870</strain>
    </source>
</reference>
<dbReference type="EMBL" id="BMXG01000033">
    <property type="protein sequence ID" value="GHC13421.1"/>
    <property type="molecule type" value="Genomic_DNA"/>
</dbReference>
<proteinExistence type="predicted"/>